<evidence type="ECO:0000313" key="1">
    <source>
        <dbReference type="EMBL" id="KAK9817080.1"/>
    </source>
</evidence>
<organism evidence="1 2">
    <name type="scientific">[Myrmecia] bisecta</name>
    <dbReference type="NCBI Taxonomy" id="41462"/>
    <lineage>
        <taxon>Eukaryota</taxon>
        <taxon>Viridiplantae</taxon>
        <taxon>Chlorophyta</taxon>
        <taxon>core chlorophytes</taxon>
        <taxon>Trebouxiophyceae</taxon>
        <taxon>Trebouxiales</taxon>
        <taxon>Trebouxiaceae</taxon>
        <taxon>Myrmecia</taxon>
    </lineage>
</organism>
<comment type="caution">
    <text evidence="1">The sequence shown here is derived from an EMBL/GenBank/DDBJ whole genome shotgun (WGS) entry which is preliminary data.</text>
</comment>
<accession>A0AAW1Q4A3</accession>
<dbReference type="AlphaFoldDB" id="A0AAW1Q4A3"/>
<sequence length="76" mass="8090">MGRLRAVKTLIQRLLGKPPTAVAIKGHSLCRQAEGTLPGTGALPEAEPAALAHLRPGALEAQLDKRYLARARVTLQ</sequence>
<dbReference type="EMBL" id="JALJOR010000005">
    <property type="protein sequence ID" value="KAK9817080.1"/>
    <property type="molecule type" value="Genomic_DNA"/>
</dbReference>
<evidence type="ECO:0000313" key="2">
    <source>
        <dbReference type="Proteomes" id="UP001489004"/>
    </source>
</evidence>
<dbReference type="Proteomes" id="UP001489004">
    <property type="component" value="Unassembled WGS sequence"/>
</dbReference>
<proteinExistence type="predicted"/>
<protein>
    <submittedName>
        <fullName evidence="1">Uncharacterized protein</fullName>
    </submittedName>
</protein>
<reference evidence="1 2" key="1">
    <citation type="journal article" date="2024" name="Nat. Commun.">
        <title>Phylogenomics reveals the evolutionary origins of lichenization in chlorophyte algae.</title>
        <authorList>
            <person name="Puginier C."/>
            <person name="Libourel C."/>
            <person name="Otte J."/>
            <person name="Skaloud P."/>
            <person name="Haon M."/>
            <person name="Grisel S."/>
            <person name="Petersen M."/>
            <person name="Berrin J.G."/>
            <person name="Delaux P.M."/>
            <person name="Dal Grande F."/>
            <person name="Keller J."/>
        </authorList>
    </citation>
    <scope>NUCLEOTIDE SEQUENCE [LARGE SCALE GENOMIC DNA]</scope>
    <source>
        <strain evidence="1 2">SAG 2043</strain>
    </source>
</reference>
<gene>
    <name evidence="1" type="ORF">WJX72_009231</name>
</gene>
<name>A0AAW1Q4A3_9CHLO</name>
<keyword evidence="2" id="KW-1185">Reference proteome</keyword>